<dbReference type="EMBL" id="CP012154">
    <property type="protein sequence ID" value="AKS40887.1"/>
    <property type="molecule type" value="Genomic_DNA"/>
</dbReference>
<keyword evidence="4" id="KW-1185">Reference proteome</keyword>
<reference evidence="3 4" key="1">
    <citation type="submission" date="2015-07" db="EMBL/GenBank/DDBJ databases">
        <authorList>
            <person name="Noorani M."/>
        </authorList>
    </citation>
    <scope>NUCLEOTIDE SEQUENCE [LARGE SCALE GENOMIC DNA]</scope>
    <source>
        <strain evidence="3 4">KCTC 42284</strain>
    </source>
</reference>
<comment type="similarity">
    <text evidence="1">Belongs to the 3-beta-HSD family.</text>
</comment>
<dbReference type="AlphaFoldDB" id="A0A0K0XTD7"/>
<evidence type="ECO:0000313" key="4">
    <source>
        <dbReference type="Proteomes" id="UP000066624"/>
    </source>
</evidence>
<dbReference type="Proteomes" id="UP000066624">
    <property type="component" value="Chromosome"/>
</dbReference>
<gene>
    <name evidence="3" type="ORF">WM2015_505</name>
</gene>
<dbReference type="InterPro" id="IPR036291">
    <property type="entry name" value="NAD(P)-bd_dom_sf"/>
</dbReference>
<name>A0A0K0XTD7_9GAMM</name>
<evidence type="ECO:0000256" key="1">
    <source>
        <dbReference type="ARBA" id="ARBA00009219"/>
    </source>
</evidence>
<dbReference type="SUPFAM" id="SSF51735">
    <property type="entry name" value="NAD(P)-binding Rossmann-fold domains"/>
    <property type="match status" value="1"/>
</dbReference>
<dbReference type="GO" id="GO:0016616">
    <property type="term" value="F:oxidoreductase activity, acting on the CH-OH group of donors, NAD or NADP as acceptor"/>
    <property type="evidence" value="ECO:0007669"/>
    <property type="project" value="InterPro"/>
</dbReference>
<dbReference type="OrthoDB" id="9776313at2"/>
<evidence type="ECO:0000256" key="2">
    <source>
        <dbReference type="ARBA" id="ARBA00023002"/>
    </source>
</evidence>
<accession>A0A0K0XTD7</accession>
<sequence>MKILVTGGGGFLGQAIVRQLLDRGDAVRVINRSDYPELARLGVDCRRGDLADAGAVDVAVAGVDAVIHVAAKAGPGLYAPDYEAANVTGTENVLQACRRHSVPYLVHTSSPSVVHGGGDIEGGDESLPYPTHFQAPYPETKARAERLVLAANGEGLKTCALRPHLIWGPGDNQLLPRLIEKNRAGRLRLPGPDKKIDTVYIDNAAAAHLLALDNLRGRASAAGKAYFISNGEPLAAGEIITRLLEAAGETPRLGTVSPRLAMAVAALVEGLWRLSRRRSDPPLSRFVVEHLSTAHWYDLSAARRDLGYEPAVSIEQGLERLRSSLAH</sequence>
<dbReference type="STRING" id="1579979.WM2015_505"/>
<dbReference type="Pfam" id="PF01073">
    <property type="entry name" value="3Beta_HSD"/>
    <property type="match status" value="1"/>
</dbReference>
<dbReference type="PATRIC" id="fig|1579979.3.peg.510"/>
<dbReference type="RefSeq" id="WP_049724563.1">
    <property type="nucleotide sequence ID" value="NZ_CP012154.1"/>
</dbReference>
<dbReference type="PANTHER" id="PTHR43245">
    <property type="entry name" value="BIFUNCTIONAL POLYMYXIN RESISTANCE PROTEIN ARNA"/>
    <property type="match status" value="1"/>
</dbReference>
<dbReference type="InterPro" id="IPR002225">
    <property type="entry name" value="3Beta_OHSteriod_DH/Estase"/>
</dbReference>
<keyword evidence="2" id="KW-0560">Oxidoreductase</keyword>
<dbReference type="KEGG" id="wma:WM2015_505"/>
<keyword evidence="3" id="KW-0413">Isomerase</keyword>
<dbReference type="PANTHER" id="PTHR43245:SF51">
    <property type="entry name" value="SHORT CHAIN DEHYDROGENASE_REDUCTASE FAMILY 42E, MEMBER 2"/>
    <property type="match status" value="1"/>
</dbReference>
<protein>
    <submittedName>
        <fullName evidence="3">3-beta-hydroxysteroid dehydrogenase/isomerase family protein</fullName>
    </submittedName>
</protein>
<dbReference type="GO" id="GO:0016853">
    <property type="term" value="F:isomerase activity"/>
    <property type="evidence" value="ECO:0007669"/>
    <property type="project" value="UniProtKB-KW"/>
</dbReference>
<dbReference type="GO" id="GO:0006694">
    <property type="term" value="P:steroid biosynthetic process"/>
    <property type="evidence" value="ECO:0007669"/>
    <property type="project" value="InterPro"/>
</dbReference>
<dbReference type="Gene3D" id="3.40.50.720">
    <property type="entry name" value="NAD(P)-binding Rossmann-like Domain"/>
    <property type="match status" value="1"/>
</dbReference>
<organism evidence="3 4">
    <name type="scientific">Wenzhouxiangella marina</name>
    <dbReference type="NCBI Taxonomy" id="1579979"/>
    <lineage>
        <taxon>Bacteria</taxon>
        <taxon>Pseudomonadati</taxon>
        <taxon>Pseudomonadota</taxon>
        <taxon>Gammaproteobacteria</taxon>
        <taxon>Chromatiales</taxon>
        <taxon>Wenzhouxiangellaceae</taxon>
        <taxon>Wenzhouxiangella</taxon>
    </lineage>
</organism>
<dbReference type="InterPro" id="IPR050177">
    <property type="entry name" value="Lipid_A_modif_metabolic_enz"/>
</dbReference>
<proteinExistence type="inferred from homology"/>
<evidence type="ECO:0000313" key="3">
    <source>
        <dbReference type="EMBL" id="AKS40887.1"/>
    </source>
</evidence>